<dbReference type="AlphaFoldDB" id="A0A345ZQA2"/>
<evidence type="ECO:0000313" key="9">
    <source>
        <dbReference type="Proteomes" id="UP000254889"/>
    </source>
</evidence>
<feature type="chain" id="PRO_5016939014" evidence="6">
    <location>
        <begin position="25"/>
        <end position="222"/>
    </location>
</feature>
<dbReference type="PANTHER" id="PTHR34001">
    <property type="entry name" value="BLL7405 PROTEIN"/>
    <property type="match status" value="1"/>
</dbReference>
<reference evidence="8 9" key="1">
    <citation type="submission" date="2018-07" db="EMBL/GenBank/DDBJ databases">
        <authorList>
            <person name="Quirk P.G."/>
            <person name="Krulwich T.A."/>
        </authorList>
    </citation>
    <scope>NUCLEOTIDE SEQUENCE [LARGE SCALE GENOMIC DNA]</scope>
    <source>
        <strain evidence="8 9">CC-BB4</strain>
    </source>
</reference>
<gene>
    <name evidence="8" type="ORF">DW352_00335</name>
</gene>
<dbReference type="EMBL" id="CP031417">
    <property type="protein sequence ID" value="AXK79099.1"/>
    <property type="molecule type" value="Genomic_DNA"/>
</dbReference>
<dbReference type="Pfam" id="PF13505">
    <property type="entry name" value="OMP_b-brl"/>
    <property type="match status" value="1"/>
</dbReference>
<dbReference type="Proteomes" id="UP000254889">
    <property type="component" value="Chromosome"/>
</dbReference>
<evidence type="ECO:0000256" key="5">
    <source>
        <dbReference type="ARBA" id="ARBA00038306"/>
    </source>
</evidence>
<proteinExistence type="inferred from homology"/>
<dbReference type="InterPro" id="IPR011250">
    <property type="entry name" value="OMP/PagP_B-barrel"/>
</dbReference>
<protein>
    <submittedName>
        <fullName evidence="8">Porin family protein</fullName>
    </submittedName>
</protein>
<feature type="signal peptide" evidence="6">
    <location>
        <begin position="1"/>
        <end position="24"/>
    </location>
</feature>
<feature type="domain" description="Outer membrane protein beta-barrel" evidence="7">
    <location>
        <begin position="34"/>
        <end position="222"/>
    </location>
</feature>
<dbReference type="RefSeq" id="WP_115687454.1">
    <property type="nucleotide sequence ID" value="NZ_CP031417.1"/>
</dbReference>
<evidence type="ECO:0000256" key="3">
    <source>
        <dbReference type="ARBA" id="ARBA00023136"/>
    </source>
</evidence>
<evidence type="ECO:0000313" key="8">
    <source>
        <dbReference type="EMBL" id="AXK79099.1"/>
    </source>
</evidence>
<dbReference type="PANTHER" id="PTHR34001:SF3">
    <property type="entry name" value="BLL7405 PROTEIN"/>
    <property type="match status" value="1"/>
</dbReference>
<organism evidence="8 9">
    <name type="scientific">Pseudolabrys taiwanensis</name>
    <dbReference type="NCBI Taxonomy" id="331696"/>
    <lineage>
        <taxon>Bacteria</taxon>
        <taxon>Pseudomonadati</taxon>
        <taxon>Pseudomonadota</taxon>
        <taxon>Alphaproteobacteria</taxon>
        <taxon>Hyphomicrobiales</taxon>
        <taxon>Xanthobacteraceae</taxon>
        <taxon>Pseudolabrys</taxon>
    </lineage>
</organism>
<evidence type="ECO:0000256" key="2">
    <source>
        <dbReference type="ARBA" id="ARBA00022729"/>
    </source>
</evidence>
<dbReference type="Gene3D" id="2.40.160.20">
    <property type="match status" value="1"/>
</dbReference>
<evidence type="ECO:0000256" key="1">
    <source>
        <dbReference type="ARBA" id="ARBA00004442"/>
    </source>
</evidence>
<keyword evidence="4" id="KW-0998">Cell outer membrane</keyword>
<comment type="similarity">
    <text evidence="5">Belongs to the Omp25/RopB family.</text>
</comment>
<keyword evidence="3" id="KW-0472">Membrane</keyword>
<dbReference type="InterPro" id="IPR027385">
    <property type="entry name" value="Beta-barrel_OMP"/>
</dbReference>
<dbReference type="SUPFAM" id="SSF56925">
    <property type="entry name" value="OMPA-like"/>
    <property type="match status" value="1"/>
</dbReference>
<name>A0A345ZQA2_9HYPH</name>
<dbReference type="OrthoDB" id="9815357at2"/>
<keyword evidence="9" id="KW-1185">Reference proteome</keyword>
<evidence type="ECO:0000256" key="6">
    <source>
        <dbReference type="SAM" id="SignalP"/>
    </source>
</evidence>
<dbReference type="KEGG" id="ptaw:DW352_00335"/>
<evidence type="ECO:0000256" key="4">
    <source>
        <dbReference type="ARBA" id="ARBA00023237"/>
    </source>
</evidence>
<keyword evidence="2 6" id="KW-0732">Signal</keyword>
<evidence type="ECO:0000259" key="7">
    <source>
        <dbReference type="Pfam" id="PF13505"/>
    </source>
</evidence>
<dbReference type="InterPro" id="IPR051692">
    <property type="entry name" value="OMP-like"/>
</dbReference>
<accession>A0A345ZQA2</accession>
<sequence length="222" mass="23257">MTTTVSRIGLAAAAIFFVPLAAQAADLSRGPYKAPAYVAPAYANWTGFYIGLNAGYGFGKSNWDLPAVSPSPKGFVGGATIGYNLQTGLWLWGLEGDIDYSGMKGSADGPGGSYETKDSWIGTARARIGYAGWNNFLPFITGGAAFGDIKATAPNGASASKTQIGWTAGGGLEYAMWANWSVKAEYLYVDLGKFDAGSSFGVGSDNVSFKTNLVRAGVNYRF</sequence>
<dbReference type="GO" id="GO:0009279">
    <property type="term" value="C:cell outer membrane"/>
    <property type="evidence" value="ECO:0007669"/>
    <property type="project" value="UniProtKB-SubCell"/>
</dbReference>
<comment type="subcellular location">
    <subcellularLocation>
        <location evidence="1">Cell outer membrane</location>
    </subcellularLocation>
</comment>